<feature type="region of interest" description="Disordered" evidence="1">
    <location>
        <begin position="229"/>
        <end position="252"/>
    </location>
</feature>
<keyword evidence="3" id="KW-1185">Reference proteome</keyword>
<proteinExistence type="predicted"/>
<evidence type="ECO:0000256" key="1">
    <source>
        <dbReference type="SAM" id="MobiDB-lite"/>
    </source>
</evidence>
<dbReference type="AlphaFoldDB" id="A0AAN6M604"/>
<evidence type="ECO:0000313" key="2">
    <source>
        <dbReference type="EMBL" id="KAK3216423.1"/>
    </source>
</evidence>
<evidence type="ECO:0000313" key="3">
    <source>
        <dbReference type="Proteomes" id="UP001280581"/>
    </source>
</evidence>
<accession>A0AAN6M604</accession>
<dbReference type="CDD" id="cd18186">
    <property type="entry name" value="BTB_POZ_ZBTB_KLHL-like"/>
    <property type="match status" value="1"/>
</dbReference>
<protein>
    <recommendedName>
        <fullName evidence="4">BTB domain-containing protein</fullName>
    </recommendedName>
</protein>
<gene>
    <name evidence="2" type="ORF">GRF29_8g3278114</name>
</gene>
<dbReference type="Proteomes" id="UP001280581">
    <property type="component" value="Unassembled WGS sequence"/>
</dbReference>
<sequence length="291" mass="33118">MPSSEPYSRRTWDLATGANALPVRNKRKGKVELNPHDLIPHFVRVKSEDGTPFRIHKVLAMYYSEWFRDRLGSGSVARADDKMILGSVDNKTLVTFLEWLYKQTKWQPPTSQESGYARFTSPLDDEGFVRAYIFTVRYSVPAMRANIIERAVELFKHTGPSYTAVVLACDELSETSPFIRLLVDAYCVHNRPHDHKYASVSAGHESRYFDSGVDLDYGTDDSTIIAMDIDDDTGNHPDSQSDVNSDHKKRRGMKLHDLPPGFVVLVGRRMRELAAKNIKHVVLHKFDYEVG</sequence>
<organism evidence="2 3">
    <name type="scientific">Pseudopithomyces chartarum</name>
    <dbReference type="NCBI Taxonomy" id="1892770"/>
    <lineage>
        <taxon>Eukaryota</taxon>
        <taxon>Fungi</taxon>
        <taxon>Dikarya</taxon>
        <taxon>Ascomycota</taxon>
        <taxon>Pezizomycotina</taxon>
        <taxon>Dothideomycetes</taxon>
        <taxon>Pleosporomycetidae</taxon>
        <taxon>Pleosporales</taxon>
        <taxon>Massarineae</taxon>
        <taxon>Didymosphaeriaceae</taxon>
        <taxon>Pseudopithomyces</taxon>
    </lineage>
</organism>
<comment type="caution">
    <text evidence="2">The sequence shown here is derived from an EMBL/GenBank/DDBJ whole genome shotgun (WGS) entry which is preliminary data.</text>
</comment>
<name>A0AAN6M604_9PLEO</name>
<dbReference type="EMBL" id="WVTA01000002">
    <property type="protein sequence ID" value="KAK3216423.1"/>
    <property type="molecule type" value="Genomic_DNA"/>
</dbReference>
<reference evidence="2 3" key="1">
    <citation type="submission" date="2021-02" db="EMBL/GenBank/DDBJ databases">
        <title>Genome assembly of Pseudopithomyces chartarum.</title>
        <authorList>
            <person name="Jauregui R."/>
            <person name="Singh J."/>
            <person name="Voisey C."/>
        </authorList>
    </citation>
    <scope>NUCLEOTIDE SEQUENCE [LARGE SCALE GENOMIC DNA]</scope>
    <source>
        <strain evidence="2 3">AGR01</strain>
    </source>
</reference>
<evidence type="ECO:0008006" key="4">
    <source>
        <dbReference type="Google" id="ProtNLM"/>
    </source>
</evidence>